<evidence type="ECO:0000256" key="1">
    <source>
        <dbReference type="SAM" id="MobiDB-lite"/>
    </source>
</evidence>
<keyword evidence="2" id="KW-0472">Membrane</keyword>
<evidence type="ECO:0000256" key="2">
    <source>
        <dbReference type="SAM" id="Phobius"/>
    </source>
</evidence>
<organism evidence="3 4">
    <name type="scientific">Noviherbaspirillum pedocola</name>
    <dbReference type="NCBI Taxonomy" id="2801341"/>
    <lineage>
        <taxon>Bacteria</taxon>
        <taxon>Pseudomonadati</taxon>
        <taxon>Pseudomonadota</taxon>
        <taxon>Betaproteobacteria</taxon>
        <taxon>Burkholderiales</taxon>
        <taxon>Oxalobacteraceae</taxon>
        <taxon>Noviherbaspirillum</taxon>
    </lineage>
</organism>
<dbReference type="Proteomes" id="UP000622890">
    <property type="component" value="Unassembled WGS sequence"/>
</dbReference>
<evidence type="ECO:0000313" key="4">
    <source>
        <dbReference type="Proteomes" id="UP000622890"/>
    </source>
</evidence>
<keyword evidence="4" id="KW-1185">Reference proteome</keyword>
<name>A0A934W8S3_9BURK</name>
<comment type="caution">
    <text evidence="3">The sequence shown here is derived from an EMBL/GenBank/DDBJ whole genome shotgun (WGS) entry which is preliminary data.</text>
</comment>
<accession>A0A934W8S3</accession>
<dbReference type="EMBL" id="JAEPBG010000015">
    <property type="protein sequence ID" value="MBK4737920.1"/>
    <property type="molecule type" value="Genomic_DNA"/>
</dbReference>
<proteinExistence type="predicted"/>
<keyword evidence="2" id="KW-1133">Transmembrane helix</keyword>
<dbReference type="RefSeq" id="WP_200596642.1">
    <property type="nucleotide sequence ID" value="NZ_JAEPBG010000015.1"/>
</dbReference>
<reference evidence="3" key="1">
    <citation type="submission" date="2021-01" db="EMBL/GenBank/DDBJ databases">
        <title>Genome sequence of strain Noviherbaspirillum sp. DKR-6.</title>
        <authorList>
            <person name="Chaudhary D.K."/>
        </authorList>
    </citation>
    <scope>NUCLEOTIDE SEQUENCE</scope>
    <source>
        <strain evidence="3">DKR-6</strain>
    </source>
</reference>
<evidence type="ECO:0000313" key="3">
    <source>
        <dbReference type="EMBL" id="MBK4737920.1"/>
    </source>
</evidence>
<gene>
    <name evidence="3" type="ORF">JJB74_25140</name>
</gene>
<feature type="region of interest" description="Disordered" evidence="1">
    <location>
        <begin position="76"/>
        <end position="130"/>
    </location>
</feature>
<protein>
    <submittedName>
        <fullName evidence="3">Uncharacterized protein</fullName>
    </submittedName>
</protein>
<keyword evidence="2" id="KW-0812">Transmembrane</keyword>
<feature type="transmembrane region" description="Helical" evidence="2">
    <location>
        <begin position="29"/>
        <end position="48"/>
    </location>
</feature>
<sequence>MMKLVLLTLFAAVYYGAWSLYQHHQEVWAVVVFVPCTFVVFPLLWALFSNGLTAPVEMTPAVQVASPEAAYDDVIADTTEKADTGAAPTDAQAFPDIADNEAATPDSPEQPTPPQASSADDPHPRQASLF</sequence>
<dbReference type="AlphaFoldDB" id="A0A934W8S3"/>